<dbReference type="GeneTree" id="ENSGT00940000163631"/>
<dbReference type="AlphaFoldDB" id="G1KB36"/>
<sequence>MNTLYEMDSKSTQHKHLVSDELPRKPDHKEGPNGDEEIVAEIMGRCFSPSVLTTQAWEGFNFADHKIKIREGIDSYGAVVWPSALVLCHFLEKNAKSYNIADKNVIEIGAGTGLVSIVASLLGARVIATDLPELIENLQYNVFKNSKMKCKHEPQVKELFWGVDLEKNFPKSSCQFDYILAADVVYHHPYLEELLLTFDHLCKNNTVIIWAMRFRQEKENQFVDRFKKVFDLQVITDFPSLSITLFKAKRRCRPK</sequence>
<dbReference type="PANTHER" id="PTHR14614">
    <property type="entry name" value="HEPATOCELLULAR CARCINOMA-ASSOCIATED ANTIGEN"/>
    <property type="match status" value="1"/>
</dbReference>
<evidence type="ECO:0000256" key="1">
    <source>
        <dbReference type="ARBA" id="ARBA00022603"/>
    </source>
</evidence>
<protein>
    <recommendedName>
        <fullName evidence="6">Methyltransferase like 21C</fullName>
    </recommendedName>
</protein>
<dbReference type="GO" id="GO:0032259">
    <property type="term" value="P:methylation"/>
    <property type="evidence" value="ECO:0007669"/>
    <property type="project" value="UniProtKB-KW"/>
</dbReference>
<reference evidence="4 5" key="1">
    <citation type="submission" date="2009-12" db="EMBL/GenBank/DDBJ databases">
        <title>The Genome Sequence of Anolis carolinensis (Green Anole Lizard).</title>
        <authorList>
            <consortium name="The Genome Sequencing Platform"/>
            <person name="Di Palma F."/>
            <person name="Alfoldi J."/>
            <person name="Heiman D."/>
            <person name="Young S."/>
            <person name="Grabherr M."/>
            <person name="Johnson J."/>
            <person name="Lander E.S."/>
            <person name="Lindblad-Toh K."/>
        </authorList>
    </citation>
    <scope>NUCLEOTIDE SEQUENCE [LARGE SCALE GENOMIC DNA]</scope>
    <source>
        <strain evidence="4 5">JBL SC #1</strain>
    </source>
</reference>
<feature type="region of interest" description="Disordered" evidence="3">
    <location>
        <begin position="1"/>
        <end position="34"/>
    </location>
</feature>
<dbReference type="SUPFAM" id="SSF53335">
    <property type="entry name" value="S-adenosyl-L-methionine-dependent methyltransferases"/>
    <property type="match status" value="1"/>
</dbReference>
<evidence type="ECO:0000313" key="5">
    <source>
        <dbReference type="Proteomes" id="UP000001646"/>
    </source>
</evidence>
<dbReference type="Gene3D" id="3.40.50.150">
    <property type="entry name" value="Vaccinia Virus protein VP39"/>
    <property type="match status" value="1"/>
</dbReference>
<organism evidence="4 5">
    <name type="scientific">Anolis carolinensis</name>
    <name type="common">Green anole</name>
    <name type="synonym">American chameleon</name>
    <dbReference type="NCBI Taxonomy" id="28377"/>
    <lineage>
        <taxon>Eukaryota</taxon>
        <taxon>Metazoa</taxon>
        <taxon>Chordata</taxon>
        <taxon>Craniata</taxon>
        <taxon>Vertebrata</taxon>
        <taxon>Euteleostomi</taxon>
        <taxon>Lepidosauria</taxon>
        <taxon>Squamata</taxon>
        <taxon>Bifurcata</taxon>
        <taxon>Unidentata</taxon>
        <taxon>Episquamata</taxon>
        <taxon>Toxicofera</taxon>
        <taxon>Iguania</taxon>
        <taxon>Dactyloidae</taxon>
        <taxon>Anolis</taxon>
    </lineage>
</organism>
<evidence type="ECO:0000313" key="4">
    <source>
        <dbReference type="Ensembl" id="ENSACAP00000002652.3"/>
    </source>
</evidence>
<dbReference type="ExpressionAtlas" id="G1KB36">
    <property type="expression patterns" value="baseline"/>
</dbReference>
<feature type="compositionally biased region" description="Basic and acidic residues" evidence="3">
    <location>
        <begin position="7"/>
        <end position="32"/>
    </location>
</feature>
<dbReference type="CDD" id="cd02440">
    <property type="entry name" value="AdoMet_MTases"/>
    <property type="match status" value="1"/>
</dbReference>
<dbReference type="GO" id="GO:0008168">
    <property type="term" value="F:methyltransferase activity"/>
    <property type="evidence" value="ECO:0007669"/>
    <property type="project" value="UniProtKB-KW"/>
</dbReference>
<keyword evidence="1" id="KW-0808">Transferase</keyword>
<dbReference type="Bgee" id="ENSACAG00000002751">
    <property type="expression patterns" value="Expressed in skeletal muscle tissue and 3 other cell types or tissues"/>
</dbReference>
<dbReference type="STRING" id="28377.ENSACAP00000002652"/>
<dbReference type="HOGENOM" id="CLU_055721_0_0_1"/>
<dbReference type="InterPro" id="IPR029063">
    <property type="entry name" value="SAM-dependent_MTases_sf"/>
</dbReference>
<dbReference type="Pfam" id="PF10294">
    <property type="entry name" value="Methyltransf_16"/>
    <property type="match status" value="1"/>
</dbReference>
<evidence type="ECO:0000256" key="2">
    <source>
        <dbReference type="ARBA" id="ARBA00022691"/>
    </source>
</evidence>
<dbReference type="OrthoDB" id="413520at2759"/>
<dbReference type="InterPro" id="IPR019410">
    <property type="entry name" value="Methyltransf_16"/>
</dbReference>
<evidence type="ECO:0000256" key="3">
    <source>
        <dbReference type="SAM" id="MobiDB-lite"/>
    </source>
</evidence>
<reference evidence="4" key="2">
    <citation type="submission" date="2025-08" db="UniProtKB">
        <authorList>
            <consortium name="Ensembl"/>
        </authorList>
    </citation>
    <scope>IDENTIFICATION</scope>
</reference>
<dbReference type="Proteomes" id="UP000001646">
    <property type="component" value="Chromosome 3"/>
</dbReference>
<keyword evidence="2" id="KW-0949">S-adenosyl-L-methionine</keyword>
<proteinExistence type="predicted"/>
<name>G1KB36_ANOCA</name>
<keyword evidence="1" id="KW-0489">Methyltransferase</keyword>
<keyword evidence="5" id="KW-1185">Reference proteome</keyword>
<dbReference type="PANTHER" id="PTHR14614:SF1">
    <property type="entry name" value="METHYLTRANSFERASE-LIKE PROTEIN 21E PSEUDOGENE-RELATED"/>
    <property type="match status" value="1"/>
</dbReference>
<evidence type="ECO:0008006" key="6">
    <source>
        <dbReference type="Google" id="ProtNLM"/>
    </source>
</evidence>
<accession>G1KB36</accession>
<dbReference type="eggNOG" id="KOG2793">
    <property type="taxonomic scope" value="Eukaryota"/>
</dbReference>
<gene>
    <name evidence="4" type="primary">ercc5</name>
</gene>
<dbReference type="Ensembl" id="ENSACAT00000002719.3">
    <property type="protein sequence ID" value="ENSACAP00000002652.3"/>
    <property type="gene ID" value="ENSACAG00000002766.4"/>
</dbReference>
<reference evidence="4" key="3">
    <citation type="submission" date="2025-09" db="UniProtKB">
        <authorList>
            <consortium name="Ensembl"/>
        </authorList>
    </citation>
    <scope>IDENTIFICATION</scope>
</reference>